<organism evidence="2 3">
    <name type="scientific">Moorena producens PAL-8-15-08-1</name>
    <dbReference type="NCBI Taxonomy" id="1458985"/>
    <lineage>
        <taxon>Bacteria</taxon>
        <taxon>Bacillati</taxon>
        <taxon>Cyanobacteriota</taxon>
        <taxon>Cyanophyceae</taxon>
        <taxon>Coleofasciculales</taxon>
        <taxon>Coleofasciculaceae</taxon>
        <taxon>Moorena</taxon>
    </lineage>
</organism>
<dbReference type="Gene3D" id="3.90.550.10">
    <property type="entry name" value="Spore Coat Polysaccharide Biosynthesis Protein SpsA, Chain A"/>
    <property type="match status" value="1"/>
</dbReference>
<evidence type="ECO:0000313" key="2">
    <source>
        <dbReference type="EMBL" id="AOX02401.1"/>
    </source>
</evidence>
<dbReference type="InterPro" id="IPR001173">
    <property type="entry name" value="Glyco_trans_2-like"/>
</dbReference>
<dbReference type="AlphaFoldDB" id="A0A1D8TXK5"/>
<dbReference type="STRING" id="1458985.BJP34_25800"/>
<gene>
    <name evidence="2" type="ORF">BJP34_25800</name>
</gene>
<dbReference type="PANTHER" id="PTHR48090">
    <property type="entry name" value="UNDECAPRENYL-PHOSPHATE 4-DEOXY-4-FORMAMIDO-L-ARABINOSE TRANSFERASE-RELATED"/>
    <property type="match status" value="1"/>
</dbReference>
<dbReference type="OrthoDB" id="9811222at2"/>
<proteinExistence type="predicted"/>
<dbReference type="KEGG" id="mpro:BJP34_25800"/>
<sequence>MTNNHNILVIIPVLNEETTITGVIKSLQSYNLNNIRVVDNGSTDNSIIKAKEAGAEVICEPIPGYGRACWRGLQQLDRDINWILFCDGDGSDDLSYLPQFLAEPHKYDLILGNRRATVDGRKAMTPVQNFGNWLATFLIGWGWGHWYQDLGPLRLIRRSALEQIQMQDRGFGWTVEMQARGIECGLRVCEIPVGYRRRQGGRSKISGTLSGSVQAGTIILMTLGRLYLRRLKLTQADGTIGKSVEEGIGNFHQS</sequence>
<protein>
    <submittedName>
        <fullName evidence="2">Glycosyl transferase</fullName>
    </submittedName>
</protein>
<dbReference type="PANTHER" id="PTHR48090:SF7">
    <property type="entry name" value="RFBJ PROTEIN"/>
    <property type="match status" value="1"/>
</dbReference>
<evidence type="ECO:0000259" key="1">
    <source>
        <dbReference type="Pfam" id="PF00535"/>
    </source>
</evidence>
<dbReference type="Proteomes" id="UP000177870">
    <property type="component" value="Chromosome"/>
</dbReference>
<dbReference type="InterPro" id="IPR029044">
    <property type="entry name" value="Nucleotide-diphossugar_trans"/>
</dbReference>
<evidence type="ECO:0000313" key="3">
    <source>
        <dbReference type="Proteomes" id="UP000177870"/>
    </source>
</evidence>
<accession>A0A1D8TXK5</accession>
<dbReference type="RefSeq" id="WP_070394809.1">
    <property type="nucleotide sequence ID" value="NZ_CP017599.1"/>
</dbReference>
<name>A0A1D8TXK5_9CYAN</name>
<dbReference type="Pfam" id="PF00535">
    <property type="entry name" value="Glycos_transf_2"/>
    <property type="match status" value="1"/>
</dbReference>
<dbReference type="CDD" id="cd04179">
    <property type="entry name" value="DPM_DPG-synthase_like"/>
    <property type="match status" value="1"/>
</dbReference>
<reference evidence="3" key="1">
    <citation type="submission" date="2016-10" db="EMBL/GenBank/DDBJ databases">
        <title>Comparative genomics uncovers the prolific and rare metabolic potential of the cyanobacterial genus Moorea.</title>
        <authorList>
            <person name="Leao T."/>
            <person name="Castelao G."/>
            <person name="Korobeynikov A."/>
            <person name="Monroe E.A."/>
            <person name="Podell S."/>
            <person name="Glukhov E."/>
            <person name="Allen E."/>
            <person name="Gerwick W.H."/>
            <person name="Gerwick L."/>
        </authorList>
    </citation>
    <scope>NUCLEOTIDE SEQUENCE [LARGE SCALE GENOMIC DNA]</scope>
    <source>
        <strain evidence="3">PAL-8-15-08-1</strain>
    </source>
</reference>
<dbReference type="InterPro" id="IPR050256">
    <property type="entry name" value="Glycosyltransferase_2"/>
</dbReference>
<dbReference type="GO" id="GO:0016740">
    <property type="term" value="F:transferase activity"/>
    <property type="evidence" value="ECO:0007669"/>
    <property type="project" value="UniProtKB-KW"/>
</dbReference>
<keyword evidence="2" id="KW-0808">Transferase</keyword>
<dbReference type="SUPFAM" id="SSF53448">
    <property type="entry name" value="Nucleotide-diphospho-sugar transferases"/>
    <property type="match status" value="1"/>
</dbReference>
<feature type="domain" description="Glycosyltransferase 2-like" evidence="1">
    <location>
        <begin position="9"/>
        <end position="163"/>
    </location>
</feature>
<dbReference type="EMBL" id="CP017599">
    <property type="protein sequence ID" value="AOX02401.1"/>
    <property type="molecule type" value="Genomic_DNA"/>
</dbReference>